<protein>
    <recommendedName>
        <fullName evidence="3">Outer membrane protein beta-barrel domain-containing protein</fullName>
    </recommendedName>
</protein>
<name>A0ABU1EPJ8_9FLAO</name>
<organism evidence="1 2">
    <name type="scientific">Christiangramia sediminicola</name>
    <dbReference type="NCBI Taxonomy" id="3073267"/>
    <lineage>
        <taxon>Bacteria</taxon>
        <taxon>Pseudomonadati</taxon>
        <taxon>Bacteroidota</taxon>
        <taxon>Flavobacteriia</taxon>
        <taxon>Flavobacteriales</taxon>
        <taxon>Flavobacteriaceae</taxon>
        <taxon>Christiangramia</taxon>
    </lineage>
</organism>
<evidence type="ECO:0008006" key="3">
    <source>
        <dbReference type="Google" id="ProtNLM"/>
    </source>
</evidence>
<dbReference type="SUPFAM" id="SSF56925">
    <property type="entry name" value="OMPA-like"/>
    <property type="match status" value="1"/>
</dbReference>
<reference evidence="2" key="1">
    <citation type="submission" date="2023-07" db="EMBL/GenBank/DDBJ databases">
        <title>Christiangramia sp. SM2212., a novel bacterium of the family Flavobacteriaceae isolated from the sea sediment.</title>
        <authorList>
            <person name="Wang J."/>
            <person name="Zhang X."/>
        </authorList>
    </citation>
    <scope>NUCLEOTIDE SEQUENCE [LARGE SCALE GENOMIC DNA]</scope>
    <source>
        <strain evidence="2">SM2212</strain>
    </source>
</reference>
<accession>A0ABU1EPJ8</accession>
<evidence type="ECO:0000313" key="2">
    <source>
        <dbReference type="Proteomes" id="UP001257234"/>
    </source>
</evidence>
<dbReference type="InterPro" id="IPR011250">
    <property type="entry name" value="OMP/PagP_B-barrel"/>
</dbReference>
<gene>
    <name evidence="1" type="ORF">RE431_06625</name>
</gene>
<dbReference type="Proteomes" id="UP001257234">
    <property type="component" value="Unassembled WGS sequence"/>
</dbReference>
<keyword evidence="2" id="KW-1185">Reference proteome</keyword>
<sequence>MKKIVLLAAFTIGAVFFSEVKAQEISENALGLRIGDGGGVGAEVSYQRAVGDNNNRLEFDLGWRDGNHYDAIKLVGLYQWVWNIEGGFNWYVGAGAGLGNYDDNRHNDDFDHDDGLFALIAGDIGIEYNFDIPLLISLDLRPEIGFSDYHDHDEFTPDIAFGIRYQF</sequence>
<dbReference type="EMBL" id="JAVJIU010000002">
    <property type="protein sequence ID" value="MDR5590307.1"/>
    <property type="molecule type" value="Genomic_DNA"/>
</dbReference>
<evidence type="ECO:0000313" key="1">
    <source>
        <dbReference type="EMBL" id="MDR5590307.1"/>
    </source>
</evidence>
<comment type="caution">
    <text evidence="1">The sequence shown here is derived from an EMBL/GenBank/DDBJ whole genome shotgun (WGS) entry which is preliminary data.</text>
</comment>
<dbReference type="Gene3D" id="2.40.160.20">
    <property type="match status" value="1"/>
</dbReference>
<dbReference type="RefSeq" id="WP_309561179.1">
    <property type="nucleotide sequence ID" value="NZ_JAVJIU010000002.1"/>
</dbReference>
<proteinExistence type="predicted"/>